<dbReference type="Proteomes" id="UP001259832">
    <property type="component" value="Unassembled WGS sequence"/>
</dbReference>
<dbReference type="EMBL" id="JASMQC010000026">
    <property type="protein sequence ID" value="KAK1934106.1"/>
    <property type="molecule type" value="Genomic_DNA"/>
</dbReference>
<evidence type="ECO:0000313" key="4">
    <source>
        <dbReference type="Proteomes" id="UP001259832"/>
    </source>
</evidence>
<dbReference type="AlphaFoldDB" id="A0AAD9FZ52"/>
<evidence type="ECO:0000313" key="3">
    <source>
        <dbReference type="EMBL" id="KAK1934106.1"/>
    </source>
</evidence>
<proteinExistence type="predicted"/>
<reference evidence="2" key="1">
    <citation type="submission" date="2023-08" db="EMBL/GenBank/DDBJ databases">
        <title>Reference Genome Resource for the Citrus Pathogen Phytophthora citrophthora.</title>
        <authorList>
            <person name="Moller H."/>
            <person name="Coetzee B."/>
            <person name="Rose L.J."/>
            <person name="Van Niekerk J.M."/>
        </authorList>
    </citation>
    <scope>NUCLEOTIDE SEQUENCE</scope>
    <source>
        <strain evidence="2">STE-U-9442</strain>
    </source>
</reference>
<gene>
    <name evidence="3" type="ORF">P3T76_011309</name>
    <name evidence="2" type="ORF">P3T76_015615</name>
</gene>
<accession>A0AAD9FZ52</accession>
<sequence>MYRLARHNAAKSGATGSDEQGPVKRGTPVLALEVSTESWLFTETISSVPGGNIEQGREHSQRKAGISPAQFGVCKRTIRSCVHGISDLTDVLAAHYPQFLQPQFGPRRRVTLAFTIAFWEGCLAFARARHLGKAPERAVISFRKRERRLGGAATGNAANPEGAARRAPSSNRVS</sequence>
<keyword evidence="4" id="KW-1185">Reference proteome</keyword>
<protein>
    <submittedName>
        <fullName evidence="2">Uncharacterized protein</fullName>
    </submittedName>
</protein>
<evidence type="ECO:0000256" key="1">
    <source>
        <dbReference type="SAM" id="MobiDB-lite"/>
    </source>
</evidence>
<organism evidence="2 4">
    <name type="scientific">Phytophthora citrophthora</name>
    <dbReference type="NCBI Taxonomy" id="4793"/>
    <lineage>
        <taxon>Eukaryota</taxon>
        <taxon>Sar</taxon>
        <taxon>Stramenopiles</taxon>
        <taxon>Oomycota</taxon>
        <taxon>Peronosporomycetes</taxon>
        <taxon>Peronosporales</taxon>
        <taxon>Peronosporaceae</taxon>
        <taxon>Phytophthora</taxon>
    </lineage>
</organism>
<feature type="region of interest" description="Disordered" evidence="1">
    <location>
        <begin position="150"/>
        <end position="174"/>
    </location>
</feature>
<comment type="caution">
    <text evidence="2">The sequence shown here is derived from an EMBL/GenBank/DDBJ whole genome shotgun (WGS) entry which is preliminary data.</text>
</comment>
<feature type="region of interest" description="Disordered" evidence="1">
    <location>
        <begin position="1"/>
        <end position="24"/>
    </location>
</feature>
<dbReference type="EMBL" id="JASMQC010000056">
    <property type="protein sequence ID" value="KAK1928826.1"/>
    <property type="molecule type" value="Genomic_DNA"/>
</dbReference>
<name>A0AAD9FZ52_9STRA</name>
<evidence type="ECO:0000313" key="2">
    <source>
        <dbReference type="EMBL" id="KAK1928826.1"/>
    </source>
</evidence>